<reference evidence="3 4" key="1">
    <citation type="journal article" date="2024" name="G3 (Bethesda)">
        <title>Genome assembly of Hibiscus sabdariffa L. provides insights into metabolisms of medicinal natural products.</title>
        <authorList>
            <person name="Kim T."/>
        </authorList>
    </citation>
    <scope>NUCLEOTIDE SEQUENCE [LARGE SCALE GENOMIC DNA]</scope>
    <source>
        <strain evidence="3">TK-2024</strain>
        <tissue evidence="3">Old leaves</tissue>
    </source>
</reference>
<accession>A0ABR2A5R1</accession>
<proteinExistence type="predicted"/>
<dbReference type="Proteomes" id="UP001396334">
    <property type="component" value="Unassembled WGS sequence"/>
</dbReference>
<comment type="caution">
    <text evidence="3">The sequence shown here is derived from an EMBL/GenBank/DDBJ whole genome shotgun (WGS) entry which is preliminary data.</text>
</comment>
<evidence type="ECO:0000313" key="3">
    <source>
        <dbReference type="EMBL" id="KAK8488364.1"/>
    </source>
</evidence>
<evidence type="ECO:0000313" key="4">
    <source>
        <dbReference type="Proteomes" id="UP001396334"/>
    </source>
</evidence>
<evidence type="ECO:0008006" key="5">
    <source>
        <dbReference type="Google" id="ProtNLM"/>
    </source>
</evidence>
<feature type="compositionally biased region" description="Basic residues" evidence="1">
    <location>
        <begin position="1"/>
        <end position="10"/>
    </location>
</feature>
<dbReference type="InterPro" id="IPR015495">
    <property type="entry name" value="Myb_TF_plants"/>
</dbReference>
<organism evidence="3 4">
    <name type="scientific">Hibiscus sabdariffa</name>
    <name type="common">roselle</name>
    <dbReference type="NCBI Taxonomy" id="183260"/>
    <lineage>
        <taxon>Eukaryota</taxon>
        <taxon>Viridiplantae</taxon>
        <taxon>Streptophyta</taxon>
        <taxon>Embryophyta</taxon>
        <taxon>Tracheophyta</taxon>
        <taxon>Spermatophyta</taxon>
        <taxon>Magnoliopsida</taxon>
        <taxon>eudicotyledons</taxon>
        <taxon>Gunneridae</taxon>
        <taxon>Pentapetalae</taxon>
        <taxon>rosids</taxon>
        <taxon>malvids</taxon>
        <taxon>Malvales</taxon>
        <taxon>Malvaceae</taxon>
        <taxon>Malvoideae</taxon>
        <taxon>Hibiscus</taxon>
    </lineage>
</organism>
<evidence type="ECO:0000256" key="2">
    <source>
        <dbReference type="SAM" id="Phobius"/>
    </source>
</evidence>
<sequence length="137" mass="15651">MDRQHRKKAKTSGSGSGSGSCSEEVSSIEWEFINMSEQEEDLIFRMYKLVGDNVGCVMAISKKLLAKSIYLVLFLYLEVGEAWVTIAVFMVNLRTTTANLWGLIAGRIPGRKAEDIERFWIMRHGEIFASRRRDQQN</sequence>
<dbReference type="PANTHER" id="PTHR47998:SF12">
    <property type="entry name" value="TRANSCRIPTION FACTOR CPC"/>
    <property type="match status" value="1"/>
</dbReference>
<name>A0ABR2A5R1_9ROSI</name>
<gene>
    <name evidence="3" type="ORF">V6N11_072798</name>
</gene>
<keyword evidence="2" id="KW-1133">Transmembrane helix</keyword>
<protein>
    <recommendedName>
        <fullName evidence="5">Myb-like domain-containing protein</fullName>
    </recommendedName>
</protein>
<keyword evidence="2" id="KW-0472">Membrane</keyword>
<feature type="transmembrane region" description="Helical" evidence="2">
    <location>
        <begin position="68"/>
        <end position="91"/>
    </location>
</feature>
<keyword evidence="2" id="KW-0812">Transmembrane</keyword>
<keyword evidence="4" id="KW-1185">Reference proteome</keyword>
<dbReference type="PROSITE" id="PS51257">
    <property type="entry name" value="PROKAR_LIPOPROTEIN"/>
    <property type="match status" value="1"/>
</dbReference>
<dbReference type="PANTHER" id="PTHR47998">
    <property type="entry name" value="TRANSCRIPTION FACTOR MYB51-LIKE ISOFORM X1"/>
    <property type="match status" value="1"/>
</dbReference>
<evidence type="ECO:0000256" key="1">
    <source>
        <dbReference type="SAM" id="MobiDB-lite"/>
    </source>
</evidence>
<feature type="region of interest" description="Disordered" evidence="1">
    <location>
        <begin position="1"/>
        <end position="22"/>
    </location>
</feature>
<dbReference type="EMBL" id="JBBPBN010000352">
    <property type="protein sequence ID" value="KAK8488364.1"/>
    <property type="molecule type" value="Genomic_DNA"/>
</dbReference>